<dbReference type="InterPro" id="IPR036365">
    <property type="entry name" value="PGBD-like_sf"/>
</dbReference>
<feature type="region of interest" description="Disordered" evidence="5">
    <location>
        <begin position="103"/>
        <end position="130"/>
    </location>
</feature>
<dbReference type="Gene3D" id="1.10.101.10">
    <property type="entry name" value="PGBD-like superfamily/PGBD"/>
    <property type="match status" value="3"/>
</dbReference>
<gene>
    <name evidence="7" type="ORF">AZF04_19355</name>
</gene>
<keyword evidence="3" id="KW-0378">Hydrolase</keyword>
<reference evidence="7" key="1">
    <citation type="submission" date="2016-02" db="EMBL/GenBank/DDBJ databases">
        <title>Genome sequence of Bacillus trypoxylicola KCTC 13244(T).</title>
        <authorList>
            <person name="Jeong H."/>
            <person name="Park S.-H."/>
            <person name="Choi S.-K."/>
        </authorList>
    </citation>
    <scope>NUCLEOTIDE SEQUENCE [LARGE SCALE GENOMIC DNA]</scope>
    <source>
        <strain evidence="7">KCTC 13244</strain>
    </source>
</reference>
<dbReference type="SUPFAM" id="SSF47090">
    <property type="entry name" value="PGBD-like"/>
    <property type="match status" value="3"/>
</dbReference>
<protein>
    <submittedName>
        <fullName evidence="7">Peptidase</fullName>
    </submittedName>
</protein>
<dbReference type="AlphaFoldDB" id="A0A161PDV8"/>
<comment type="similarity">
    <text evidence="1">Belongs to the peptidase C40 family.</text>
</comment>
<keyword evidence="4" id="KW-0788">Thiol protease</keyword>
<accession>A0A161PDV8</accession>
<dbReference type="InterPro" id="IPR051202">
    <property type="entry name" value="Peptidase_C40"/>
</dbReference>
<keyword evidence="8" id="KW-1185">Reference proteome</keyword>
<organism evidence="7 8">
    <name type="scientific">Alkalihalobacillus trypoxylicola</name>
    <dbReference type="NCBI Taxonomy" id="519424"/>
    <lineage>
        <taxon>Bacteria</taxon>
        <taxon>Bacillati</taxon>
        <taxon>Bacillota</taxon>
        <taxon>Bacilli</taxon>
        <taxon>Bacillales</taxon>
        <taxon>Bacillaceae</taxon>
        <taxon>Alkalihalobacillus</taxon>
    </lineage>
</organism>
<dbReference type="InterPro" id="IPR000064">
    <property type="entry name" value="NLP_P60_dom"/>
</dbReference>
<evidence type="ECO:0000313" key="8">
    <source>
        <dbReference type="Proteomes" id="UP000075806"/>
    </source>
</evidence>
<dbReference type="PANTHER" id="PTHR47053">
    <property type="entry name" value="MUREIN DD-ENDOPEPTIDASE MEPH-RELATED"/>
    <property type="match status" value="1"/>
</dbReference>
<name>A0A161PDV8_9BACI</name>
<sequence>MVVKKQSSMKRVFVSSTVATGIVLSTPLITEAALGDQTLRQGMSHSDVVELQDVLTEKGFFTYKESTGYFGVITVDAVKDFQRKNNLTADGIVGPKTFSALGAKSSNSNSNNSSSSSNSSNNSSQNVSSNVASNSILRNGSRGGAVTTLQNQLSSQGYYKISIDGIYGNGTAQAVRNFQKDHNLTVDGIAGPQTMNALANKVGGNSSNSGSSNSNSGSSNSNSGSSSNSNSSSSNSSILRVGVSGQAVTNLQSQLRSVGVFNQEPTGYYGKDTESAVRSFQRTHGLTADGIAGPKTFAKLNEVSTNQGDKEQTSGGNSSAGSNNSAGALVTNLIAEASLYIGVPYVWGGTSTAGFDCSGFIQYVFKQQGINLPRTVATQWNAGTSVSKPSVGDIVFFQTISDGPSHNGIYIGNNQFIHSGSSTGVTITSMDNSYWKPRYLGAKRLH</sequence>
<proteinExistence type="inferred from homology"/>
<evidence type="ECO:0000256" key="4">
    <source>
        <dbReference type="ARBA" id="ARBA00022807"/>
    </source>
</evidence>
<evidence type="ECO:0000313" key="7">
    <source>
        <dbReference type="EMBL" id="KYG30604.1"/>
    </source>
</evidence>
<feature type="region of interest" description="Disordered" evidence="5">
    <location>
        <begin position="197"/>
        <end position="237"/>
    </location>
</feature>
<evidence type="ECO:0000256" key="5">
    <source>
        <dbReference type="SAM" id="MobiDB-lite"/>
    </source>
</evidence>
<dbReference type="EMBL" id="LTAO01000017">
    <property type="protein sequence ID" value="KYG30604.1"/>
    <property type="molecule type" value="Genomic_DNA"/>
</dbReference>
<dbReference type="GO" id="GO:0008234">
    <property type="term" value="F:cysteine-type peptidase activity"/>
    <property type="evidence" value="ECO:0007669"/>
    <property type="project" value="UniProtKB-KW"/>
</dbReference>
<dbReference type="GO" id="GO:0006508">
    <property type="term" value="P:proteolysis"/>
    <property type="evidence" value="ECO:0007669"/>
    <property type="project" value="UniProtKB-KW"/>
</dbReference>
<dbReference type="InterPro" id="IPR036366">
    <property type="entry name" value="PGBDSf"/>
</dbReference>
<keyword evidence="2" id="KW-0645">Protease</keyword>
<evidence type="ECO:0000256" key="3">
    <source>
        <dbReference type="ARBA" id="ARBA00022801"/>
    </source>
</evidence>
<evidence type="ECO:0000259" key="6">
    <source>
        <dbReference type="PROSITE" id="PS51935"/>
    </source>
</evidence>
<dbReference type="PROSITE" id="PS51935">
    <property type="entry name" value="NLPC_P60"/>
    <property type="match status" value="1"/>
</dbReference>
<evidence type="ECO:0000256" key="2">
    <source>
        <dbReference type="ARBA" id="ARBA00022670"/>
    </source>
</evidence>
<dbReference type="InterPro" id="IPR038765">
    <property type="entry name" value="Papain-like_cys_pep_sf"/>
</dbReference>
<dbReference type="SUPFAM" id="SSF54001">
    <property type="entry name" value="Cysteine proteinases"/>
    <property type="match status" value="1"/>
</dbReference>
<dbReference type="PANTHER" id="PTHR47053:SF1">
    <property type="entry name" value="MUREIN DD-ENDOPEPTIDASE MEPH-RELATED"/>
    <property type="match status" value="1"/>
</dbReference>
<dbReference type="Pfam" id="PF00877">
    <property type="entry name" value="NLPC_P60"/>
    <property type="match status" value="1"/>
</dbReference>
<dbReference type="STRING" id="519424.AZF04_19355"/>
<feature type="compositionally biased region" description="Low complexity" evidence="5">
    <location>
        <begin position="203"/>
        <end position="237"/>
    </location>
</feature>
<dbReference type="InterPro" id="IPR002477">
    <property type="entry name" value="Peptidoglycan-bd-like"/>
</dbReference>
<comment type="caution">
    <text evidence="7">The sequence shown here is derived from an EMBL/GenBank/DDBJ whole genome shotgun (WGS) entry which is preliminary data.</text>
</comment>
<feature type="domain" description="NlpC/P60" evidence="6">
    <location>
        <begin position="327"/>
        <end position="446"/>
    </location>
</feature>
<dbReference type="Proteomes" id="UP000075806">
    <property type="component" value="Unassembled WGS sequence"/>
</dbReference>
<dbReference type="RefSeq" id="WP_061948918.1">
    <property type="nucleotide sequence ID" value="NZ_LTAO01000017.1"/>
</dbReference>
<dbReference type="Pfam" id="PF01471">
    <property type="entry name" value="PG_binding_1"/>
    <property type="match status" value="3"/>
</dbReference>
<dbReference type="Gene3D" id="3.90.1720.10">
    <property type="entry name" value="endopeptidase domain like (from Nostoc punctiforme)"/>
    <property type="match status" value="1"/>
</dbReference>
<evidence type="ECO:0000256" key="1">
    <source>
        <dbReference type="ARBA" id="ARBA00007074"/>
    </source>
</evidence>
<feature type="compositionally biased region" description="Low complexity" evidence="5">
    <location>
        <begin position="105"/>
        <end position="130"/>
    </location>
</feature>